<protein>
    <submittedName>
        <fullName evidence="1">Uncharacterized protein</fullName>
    </submittedName>
</protein>
<keyword evidence="2" id="KW-1185">Reference proteome</keyword>
<reference evidence="1" key="1">
    <citation type="submission" date="2021-03" db="EMBL/GenBank/DDBJ databases">
        <title>Draft genome sequence of rust myrtle Austropuccinia psidii MF-1, a brazilian biotype.</title>
        <authorList>
            <person name="Quecine M.C."/>
            <person name="Pachon D.M.R."/>
            <person name="Bonatelli M.L."/>
            <person name="Correr F.H."/>
            <person name="Franceschini L.M."/>
            <person name="Leite T.F."/>
            <person name="Margarido G.R.A."/>
            <person name="Almeida C.A."/>
            <person name="Ferrarezi J.A."/>
            <person name="Labate C.A."/>
        </authorList>
    </citation>
    <scope>NUCLEOTIDE SEQUENCE</scope>
    <source>
        <strain evidence="1">MF-1</strain>
    </source>
</reference>
<gene>
    <name evidence="1" type="ORF">O181_116174</name>
</gene>
<sequence>MCLSVVFMFSKDFKDCTLQIIMELSPGRILRQSSAIDFTLHRGQYKILLQSLGHVTSASRQRQLSRVSHENVTQGPNPFQQYLQCLGNLTSLACTSPPNPPQRFACLRAHTTLQMRLRHCPPISILTTPYAFTPPPLPSLCSPDALPTCLRHC</sequence>
<dbReference type="AlphaFoldDB" id="A0A9Q3KB01"/>
<dbReference type="EMBL" id="AVOT02098426">
    <property type="protein sequence ID" value="MBW0576459.1"/>
    <property type="molecule type" value="Genomic_DNA"/>
</dbReference>
<organism evidence="1 2">
    <name type="scientific">Austropuccinia psidii MF-1</name>
    <dbReference type="NCBI Taxonomy" id="1389203"/>
    <lineage>
        <taxon>Eukaryota</taxon>
        <taxon>Fungi</taxon>
        <taxon>Dikarya</taxon>
        <taxon>Basidiomycota</taxon>
        <taxon>Pucciniomycotina</taxon>
        <taxon>Pucciniomycetes</taxon>
        <taxon>Pucciniales</taxon>
        <taxon>Sphaerophragmiaceae</taxon>
        <taxon>Austropuccinia</taxon>
    </lineage>
</organism>
<name>A0A9Q3KB01_9BASI</name>
<accession>A0A9Q3KB01</accession>
<dbReference type="Proteomes" id="UP000765509">
    <property type="component" value="Unassembled WGS sequence"/>
</dbReference>
<evidence type="ECO:0000313" key="1">
    <source>
        <dbReference type="EMBL" id="MBW0576459.1"/>
    </source>
</evidence>
<evidence type="ECO:0000313" key="2">
    <source>
        <dbReference type="Proteomes" id="UP000765509"/>
    </source>
</evidence>
<comment type="caution">
    <text evidence="1">The sequence shown here is derived from an EMBL/GenBank/DDBJ whole genome shotgun (WGS) entry which is preliminary data.</text>
</comment>
<proteinExistence type="predicted"/>